<evidence type="ECO:0000313" key="1">
    <source>
        <dbReference type="EMBL" id="EGF98050.1"/>
    </source>
</evidence>
<dbReference type="EMBL" id="GL883187">
    <property type="protein sequence ID" value="EGF98050.1"/>
    <property type="molecule type" value="Genomic_DNA"/>
</dbReference>
<protein>
    <submittedName>
        <fullName evidence="1">Uncharacterized protein</fullName>
    </submittedName>
</protein>
<dbReference type="VEuPathDB" id="FungiDB:MELLADRAFT_96217"/>
<organism evidence="2">
    <name type="scientific">Melampsora larici-populina (strain 98AG31 / pathotype 3-4-7)</name>
    <name type="common">Poplar leaf rust fungus</name>
    <dbReference type="NCBI Taxonomy" id="747676"/>
    <lineage>
        <taxon>Eukaryota</taxon>
        <taxon>Fungi</taxon>
        <taxon>Dikarya</taxon>
        <taxon>Basidiomycota</taxon>
        <taxon>Pucciniomycotina</taxon>
        <taxon>Pucciniomycetes</taxon>
        <taxon>Pucciniales</taxon>
        <taxon>Melampsoraceae</taxon>
        <taxon>Melampsora</taxon>
    </lineage>
</organism>
<dbReference type="KEGG" id="mlr:MELLADRAFT_96217"/>
<keyword evidence="2" id="KW-1185">Reference proteome</keyword>
<dbReference type="AlphaFoldDB" id="F4SBD6"/>
<name>F4SBD6_MELLP</name>
<reference evidence="2" key="1">
    <citation type="journal article" date="2011" name="Proc. Natl. Acad. Sci. U.S.A.">
        <title>Obligate biotrophy features unraveled by the genomic analysis of rust fungi.</title>
        <authorList>
            <person name="Duplessis S."/>
            <person name="Cuomo C.A."/>
            <person name="Lin Y.-C."/>
            <person name="Aerts A."/>
            <person name="Tisserant E."/>
            <person name="Veneault-Fourrey C."/>
            <person name="Joly D.L."/>
            <person name="Hacquard S."/>
            <person name="Amselem J."/>
            <person name="Cantarel B.L."/>
            <person name="Chiu R."/>
            <person name="Coutinho P.M."/>
            <person name="Feau N."/>
            <person name="Field M."/>
            <person name="Frey P."/>
            <person name="Gelhaye E."/>
            <person name="Goldberg J."/>
            <person name="Grabherr M.G."/>
            <person name="Kodira C.D."/>
            <person name="Kohler A."/>
            <person name="Kuees U."/>
            <person name="Lindquist E.A."/>
            <person name="Lucas S.M."/>
            <person name="Mago R."/>
            <person name="Mauceli E."/>
            <person name="Morin E."/>
            <person name="Murat C."/>
            <person name="Pangilinan J.L."/>
            <person name="Park R."/>
            <person name="Pearson M."/>
            <person name="Quesneville H."/>
            <person name="Rouhier N."/>
            <person name="Sakthikumar S."/>
            <person name="Salamov A.A."/>
            <person name="Schmutz J."/>
            <person name="Selles B."/>
            <person name="Shapiro H."/>
            <person name="Tanguay P."/>
            <person name="Tuskan G.A."/>
            <person name="Henrissat B."/>
            <person name="Van de Peer Y."/>
            <person name="Rouze P."/>
            <person name="Ellis J.G."/>
            <person name="Dodds P.N."/>
            <person name="Schein J.E."/>
            <person name="Zhong S."/>
            <person name="Hamelin R.C."/>
            <person name="Grigoriev I.V."/>
            <person name="Szabo L.J."/>
            <person name="Martin F."/>
        </authorList>
    </citation>
    <scope>NUCLEOTIDE SEQUENCE [LARGE SCALE GENOMIC DNA]</scope>
    <source>
        <strain evidence="2">98AG31 / pathotype 3-4-7</strain>
    </source>
</reference>
<gene>
    <name evidence="1" type="ORF">MELLADRAFT_96217</name>
</gene>
<dbReference type="HOGENOM" id="CLU_2612420_0_0_1"/>
<dbReference type="Proteomes" id="UP000001072">
    <property type="component" value="Unassembled WGS sequence"/>
</dbReference>
<evidence type="ECO:0000313" key="2">
    <source>
        <dbReference type="Proteomes" id="UP000001072"/>
    </source>
</evidence>
<proteinExistence type="predicted"/>
<accession>F4SBD6</accession>
<sequence length="93" mass="9876">MDGAQVYYLYSAQPLVQILVEVANIQVGSLKTEVGKGSMVTAVGHGLVDSTTGMQIFSGNAYELGDIGMGPRKSYLFSLTVCNPGNELFGDRV</sequence>
<dbReference type="InParanoid" id="F4SBD6"/>